<dbReference type="EMBL" id="JACGWO010000011">
    <property type="protein sequence ID" value="KAK4415629.1"/>
    <property type="molecule type" value="Genomic_DNA"/>
</dbReference>
<comment type="caution">
    <text evidence="1">The sequence shown here is derived from an EMBL/GenBank/DDBJ whole genome shotgun (WGS) entry which is preliminary data.</text>
</comment>
<evidence type="ECO:0000313" key="1">
    <source>
        <dbReference type="EMBL" id="KAK4415629.1"/>
    </source>
</evidence>
<dbReference type="AlphaFoldDB" id="A0AAE1XPG6"/>
<accession>A0AAE1XPG6</accession>
<reference evidence="1" key="1">
    <citation type="submission" date="2020-06" db="EMBL/GenBank/DDBJ databases">
        <authorList>
            <person name="Li T."/>
            <person name="Hu X."/>
            <person name="Zhang T."/>
            <person name="Song X."/>
            <person name="Zhang H."/>
            <person name="Dai N."/>
            <person name="Sheng W."/>
            <person name="Hou X."/>
            <person name="Wei L."/>
        </authorList>
    </citation>
    <scope>NUCLEOTIDE SEQUENCE</scope>
    <source>
        <strain evidence="1">3651</strain>
        <tissue evidence="1">Leaf</tissue>
    </source>
</reference>
<protein>
    <submittedName>
        <fullName evidence="1">Uncharacterized protein</fullName>
    </submittedName>
</protein>
<keyword evidence="2" id="KW-1185">Reference proteome</keyword>
<gene>
    <name evidence="1" type="ORF">Salat_2670300</name>
</gene>
<proteinExistence type="predicted"/>
<organism evidence="1 2">
    <name type="scientific">Sesamum alatum</name>
    <dbReference type="NCBI Taxonomy" id="300844"/>
    <lineage>
        <taxon>Eukaryota</taxon>
        <taxon>Viridiplantae</taxon>
        <taxon>Streptophyta</taxon>
        <taxon>Embryophyta</taxon>
        <taxon>Tracheophyta</taxon>
        <taxon>Spermatophyta</taxon>
        <taxon>Magnoliopsida</taxon>
        <taxon>eudicotyledons</taxon>
        <taxon>Gunneridae</taxon>
        <taxon>Pentapetalae</taxon>
        <taxon>asterids</taxon>
        <taxon>lamiids</taxon>
        <taxon>Lamiales</taxon>
        <taxon>Pedaliaceae</taxon>
        <taxon>Sesamum</taxon>
    </lineage>
</organism>
<evidence type="ECO:0000313" key="2">
    <source>
        <dbReference type="Proteomes" id="UP001293254"/>
    </source>
</evidence>
<dbReference type="Proteomes" id="UP001293254">
    <property type="component" value="Unassembled WGS sequence"/>
</dbReference>
<reference evidence="1" key="2">
    <citation type="journal article" date="2024" name="Plant">
        <title>Genomic evolution and insights into agronomic trait innovations of Sesamum species.</title>
        <authorList>
            <person name="Miao H."/>
            <person name="Wang L."/>
            <person name="Qu L."/>
            <person name="Liu H."/>
            <person name="Sun Y."/>
            <person name="Le M."/>
            <person name="Wang Q."/>
            <person name="Wei S."/>
            <person name="Zheng Y."/>
            <person name="Lin W."/>
            <person name="Duan Y."/>
            <person name="Cao H."/>
            <person name="Xiong S."/>
            <person name="Wang X."/>
            <person name="Wei L."/>
            <person name="Li C."/>
            <person name="Ma Q."/>
            <person name="Ju M."/>
            <person name="Zhao R."/>
            <person name="Li G."/>
            <person name="Mu C."/>
            <person name="Tian Q."/>
            <person name="Mei H."/>
            <person name="Zhang T."/>
            <person name="Gao T."/>
            <person name="Zhang H."/>
        </authorList>
    </citation>
    <scope>NUCLEOTIDE SEQUENCE</scope>
    <source>
        <strain evidence="1">3651</strain>
    </source>
</reference>
<sequence>MLRWRQPSDNNFWWCAGIQTKSHLDGGVVVPDHGGGSQATRISCGMADPGPYPILMVARYENMPKSTSAWERVASLELFSLLASTCYVKWALQASDKRWITEDTDI</sequence>
<name>A0AAE1XPG6_9LAMI</name>